<evidence type="ECO:0000256" key="4">
    <source>
        <dbReference type="ARBA" id="ARBA00022692"/>
    </source>
</evidence>
<feature type="transmembrane region" description="Helical" evidence="7">
    <location>
        <begin position="88"/>
        <end position="109"/>
    </location>
</feature>
<feature type="domain" description="Acyltransferase 3" evidence="8">
    <location>
        <begin position="17"/>
        <end position="321"/>
    </location>
</feature>
<sequence>MTEQTVQAPTPTRARLLWVDVAKAFAITLVVVHHVVTFAKAPGWLPDAVVTLNDQAATVRMPLFFLASGLFAAGALSRPWGVVARKRVLFFAYLFLLWTVLRFALFQVVPDVRPHGLDGDLPALLRSPLLPGTGLWFIYALAVFSVLAKATLRVSVAVQLAVAAAASAVVGSERLWIDNLAWRNMATYYVFFLVGTHLRRHVEAFAARVTAAATAGLAVAVAAGSAVVLRADLETVPGVRLALSCVAVAFGVALAVQVARVPGLNGVVAGLGERTLPVYLLHVPFVAAAVALLEAVLAPRGTAGLLLVPVLTVLAGAASLALHGPARRRLPWLFALPGRRRVVLL</sequence>
<dbReference type="PANTHER" id="PTHR40074">
    <property type="entry name" value="O-ACETYLTRANSFERASE WECH"/>
    <property type="match status" value="1"/>
</dbReference>
<dbReference type="Pfam" id="PF01757">
    <property type="entry name" value="Acyl_transf_3"/>
    <property type="match status" value="1"/>
</dbReference>
<keyword evidence="6 7" id="KW-0472">Membrane</keyword>
<protein>
    <submittedName>
        <fullName evidence="9">Putative membrane protein YcfT</fullName>
    </submittedName>
</protein>
<evidence type="ECO:0000256" key="6">
    <source>
        <dbReference type="ARBA" id="ARBA00023136"/>
    </source>
</evidence>
<feature type="transmembrane region" description="Helical" evidence="7">
    <location>
        <begin position="129"/>
        <end position="147"/>
    </location>
</feature>
<evidence type="ECO:0000259" key="8">
    <source>
        <dbReference type="Pfam" id="PF01757"/>
    </source>
</evidence>
<dbReference type="PANTHER" id="PTHR40074:SF4">
    <property type="entry name" value="INNER MEMBRANE PROTEIN YCFT"/>
    <property type="match status" value="1"/>
</dbReference>
<dbReference type="InterPro" id="IPR002656">
    <property type="entry name" value="Acyl_transf_3_dom"/>
</dbReference>
<evidence type="ECO:0000256" key="5">
    <source>
        <dbReference type="ARBA" id="ARBA00022989"/>
    </source>
</evidence>
<comment type="subcellular location">
    <subcellularLocation>
        <location evidence="1">Cell membrane</location>
        <topology evidence="1">Multi-pass membrane protein</topology>
    </subcellularLocation>
</comment>
<dbReference type="EMBL" id="JACCBB010000001">
    <property type="protein sequence ID" value="NYD21586.1"/>
    <property type="molecule type" value="Genomic_DNA"/>
</dbReference>
<organism evidence="9 10">
    <name type="scientific">Kineococcus aurantiacus</name>
    <dbReference type="NCBI Taxonomy" id="37633"/>
    <lineage>
        <taxon>Bacteria</taxon>
        <taxon>Bacillati</taxon>
        <taxon>Actinomycetota</taxon>
        <taxon>Actinomycetes</taxon>
        <taxon>Kineosporiales</taxon>
        <taxon>Kineosporiaceae</taxon>
        <taxon>Kineococcus</taxon>
    </lineage>
</organism>
<feature type="transmembrane region" description="Helical" evidence="7">
    <location>
        <begin position="21"/>
        <end position="39"/>
    </location>
</feature>
<accession>A0A7Y9ATR6</accession>
<feature type="transmembrane region" description="Helical" evidence="7">
    <location>
        <begin position="279"/>
        <end position="297"/>
    </location>
</feature>
<dbReference type="RefSeq" id="WP_179749993.1">
    <property type="nucleotide sequence ID" value="NZ_BAAAGN010000005.1"/>
</dbReference>
<evidence type="ECO:0000256" key="1">
    <source>
        <dbReference type="ARBA" id="ARBA00004651"/>
    </source>
</evidence>
<dbReference type="GO" id="GO:0009246">
    <property type="term" value="P:enterobacterial common antigen biosynthetic process"/>
    <property type="evidence" value="ECO:0007669"/>
    <property type="project" value="TreeGrafter"/>
</dbReference>
<keyword evidence="5 7" id="KW-1133">Transmembrane helix</keyword>
<feature type="transmembrane region" description="Helical" evidence="7">
    <location>
        <begin position="241"/>
        <end position="259"/>
    </location>
</feature>
<comment type="caution">
    <text evidence="9">The sequence shown here is derived from an EMBL/GenBank/DDBJ whole genome shotgun (WGS) entry which is preliminary data.</text>
</comment>
<feature type="transmembrane region" description="Helical" evidence="7">
    <location>
        <begin position="205"/>
        <end position="229"/>
    </location>
</feature>
<feature type="transmembrane region" description="Helical" evidence="7">
    <location>
        <begin position="59"/>
        <end position="76"/>
    </location>
</feature>
<reference evidence="9 10" key="1">
    <citation type="submission" date="2020-07" db="EMBL/GenBank/DDBJ databases">
        <title>Sequencing the genomes of 1000 actinobacteria strains.</title>
        <authorList>
            <person name="Klenk H.-P."/>
        </authorList>
    </citation>
    <scope>NUCLEOTIDE SEQUENCE [LARGE SCALE GENOMIC DNA]</scope>
    <source>
        <strain evidence="9 10">DSM 7487</strain>
    </source>
</reference>
<comment type="similarity">
    <text evidence="2">Belongs to the acyltransferase 3 family.</text>
</comment>
<proteinExistence type="inferred from homology"/>
<evidence type="ECO:0000256" key="3">
    <source>
        <dbReference type="ARBA" id="ARBA00022475"/>
    </source>
</evidence>
<dbReference type="Proteomes" id="UP000521922">
    <property type="component" value="Unassembled WGS sequence"/>
</dbReference>
<name>A0A7Y9ATR6_9ACTN</name>
<keyword evidence="3" id="KW-1003">Cell membrane</keyword>
<dbReference type="GO" id="GO:0005886">
    <property type="term" value="C:plasma membrane"/>
    <property type="evidence" value="ECO:0007669"/>
    <property type="project" value="UniProtKB-SubCell"/>
</dbReference>
<keyword evidence="10" id="KW-1185">Reference proteome</keyword>
<evidence type="ECO:0000256" key="7">
    <source>
        <dbReference type="SAM" id="Phobius"/>
    </source>
</evidence>
<evidence type="ECO:0000313" key="10">
    <source>
        <dbReference type="Proteomes" id="UP000521922"/>
    </source>
</evidence>
<dbReference type="AlphaFoldDB" id="A0A7Y9ATR6"/>
<evidence type="ECO:0000313" key="9">
    <source>
        <dbReference type="EMBL" id="NYD21586.1"/>
    </source>
</evidence>
<keyword evidence="4 7" id="KW-0812">Transmembrane</keyword>
<evidence type="ECO:0000256" key="2">
    <source>
        <dbReference type="ARBA" id="ARBA00007400"/>
    </source>
</evidence>
<feature type="transmembrane region" description="Helical" evidence="7">
    <location>
        <begin position="154"/>
        <end position="175"/>
    </location>
</feature>
<feature type="transmembrane region" description="Helical" evidence="7">
    <location>
        <begin position="303"/>
        <end position="322"/>
    </location>
</feature>
<gene>
    <name evidence="9" type="ORF">BJ968_001126</name>
</gene>
<dbReference type="GO" id="GO:0016413">
    <property type="term" value="F:O-acetyltransferase activity"/>
    <property type="evidence" value="ECO:0007669"/>
    <property type="project" value="TreeGrafter"/>
</dbReference>